<comment type="cofactor">
    <cofactor evidence="9">
        <name>FAD</name>
        <dbReference type="ChEBI" id="CHEBI:57692"/>
    </cofactor>
    <text evidence="9">Binds 1 FAD per subunit.</text>
</comment>
<dbReference type="SUPFAM" id="SSF55424">
    <property type="entry name" value="FAD/NAD-linked reductases, dimerisation (C-terminal) domain"/>
    <property type="match status" value="1"/>
</dbReference>
<dbReference type="Pfam" id="PF07992">
    <property type="entry name" value="Pyr_redox_2"/>
    <property type="match status" value="1"/>
</dbReference>
<feature type="binding site" evidence="9">
    <location>
        <begin position="206"/>
        <end position="213"/>
    </location>
    <ligand>
        <name>NAD(+)</name>
        <dbReference type="ChEBI" id="CHEBI:57540"/>
    </ligand>
</feature>
<comment type="caution">
    <text evidence="15">The sequence shown here is derived from an EMBL/GenBank/DDBJ whole genome shotgun (WGS) entry which is preliminary data.</text>
</comment>
<dbReference type="InterPro" id="IPR023753">
    <property type="entry name" value="FAD/NAD-binding_dom"/>
</dbReference>
<dbReference type="AlphaFoldDB" id="A0A916T1L4"/>
<feature type="binding site" evidence="9">
    <location>
        <position position="75"/>
    </location>
    <ligand>
        <name>FAD</name>
        <dbReference type="ChEBI" id="CHEBI:57692"/>
    </ligand>
</feature>
<dbReference type="PANTHER" id="PTHR22912:SF217">
    <property type="entry name" value="DIHYDROLIPOYL DEHYDROGENASE"/>
    <property type="match status" value="1"/>
</dbReference>
<keyword evidence="7 11" id="KW-0676">Redox-active center</keyword>
<feature type="domain" description="Pyridine nucleotide-disulphide oxidoreductase dimerisation" evidence="13">
    <location>
        <begin position="373"/>
        <end position="482"/>
    </location>
</feature>
<dbReference type="Proteomes" id="UP000621454">
    <property type="component" value="Unassembled WGS sequence"/>
</dbReference>
<dbReference type="PRINTS" id="PR00368">
    <property type="entry name" value="FADPNR"/>
</dbReference>
<feature type="binding site" evidence="9">
    <location>
        <position position="293"/>
    </location>
    <ligand>
        <name>NAD(+)</name>
        <dbReference type="ChEBI" id="CHEBI:57540"/>
    </ligand>
</feature>
<evidence type="ECO:0000256" key="5">
    <source>
        <dbReference type="ARBA" id="ARBA00023027"/>
    </source>
</evidence>
<evidence type="ECO:0000259" key="13">
    <source>
        <dbReference type="Pfam" id="PF02852"/>
    </source>
</evidence>
<accession>A0A916T1L4</accession>
<feature type="active site" description="Proton acceptor" evidence="8">
    <location>
        <position position="472"/>
    </location>
</feature>
<dbReference type="InterPro" id="IPR050151">
    <property type="entry name" value="Class-I_Pyr_Nuc-Dis_Oxidored"/>
</dbReference>
<dbReference type="InterPro" id="IPR017817">
    <property type="entry name" value="Mycothione_reductase"/>
</dbReference>
<dbReference type="EMBL" id="BMGC01000006">
    <property type="protein sequence ID" value="GGB26897.1"/>
    <property type="molecule type" value="Genomic_DNA"/>
</dbReference>
<evidence type="ECO:0000313" key="16">
    <source>
        <dbReference type="Proteomes" id="UP000621454"/>
    </source>
</evidence>
<evidence type="ECO:0000256" key="4">
    <source>
        <dbReference type="ARBA" id="ARBA00023002"/>
    </source>
</evidence>
<dbReference type="GO" id="GO:0050660">
    <property type="term" value="F:flavin adenine dinucleotide binding"/>
    <property type="evidence" value="ECO:0007669"/>
    <property type="project" value="TreeGrafter"/>
</dbReference>
<dbReference type="NCBIfam" id="NF005884">
    <property type="entry name" value="PRK07846.1"/>
    <property type="match status" value="1"/>
</dbReference>
<evidence type="ECO:0000313" key="15">
    <source>
        <dbReference type="EMBL" id="GGB26897.1"/>
    </source>
</evidence>
<reference evidence="15" key="1">
    <citation type="journal article" date="2014" name="Int. J. Syst. Evol. Microbiol.">
        <title>Complete genome sequence of Corynebacterium casei LMG S-19264T (=DSM 44701T), isolated from a smear-ripened cheese.</title>
        <authorList>
            <consortium name="US DOE Joint Genome Institute (JGI-PGF)"/>
            <person name="Walter F."/>
            <person name="Albersmeier A."/>
            <person name="Kalinowski J."/>
            <person name="Ruckert C."/>
        </authorList>
    </citation>
    <scope>NUCLEOTIDE SEQUENCE</scope>
    <source>
        <strain evidence="15">CGMCC 1.12827</strain>
    </source>
</reference>
<proteinExistence type="inferred from homology"/>
<feature type="region of interest" description="Disordered" evidence="12">
    <location>
        <begin position="1"/>
        <end position="26"/>
    </location>
</feature>
<dbReference type="InterPro" id="IPR036188">
    <property type="entry name" value="FAD/NAD-bd_sf"/>
</dbReference>
<protein>
    <submittedName>
        <fullName evidence="15">Pyridine nucleotide-disulphide oxidoreductase family protein</fullName>
    </submittedName>
</protein>
<dbReference type="PANTHER" id="PTHR22912">
    <property type="entry name" value="DISULFIDE OXIDOREDUCTASE"/>
    <property type="match status" value="1"/>
</dbReference>
<feature type="disulfide bond" description="Redox-active" evidence="10">
    <location>
        <begin position="66"/>
        <end position="71"/>
    </location>
</feature>
<evidence type="ECO:0000256" key="1">
    <source>
        <dbReference type="ARBA" id="ARBA00007532"/>
    </source>
</evidence>
<evidence type="ECO:0000256" key="9">
    <source>
        <dbReference type="PIRSR" id="PIRSR000350-3"/>
    </source>
</evidence>
<feature type="binding site" evidence="9">
    <location>
        <position position="334"/>
    </location>
    <ligand>
        <name>FAD</name>
        <dbReference type="ChEBI" id="CHEBI:57692"/>
    </ligand>
</feature>
<evidence type="ECO:0000256" key="7">
    <source>
        <dbReference type="ARBA" id="ARBA00023284"/>
    </source>
</evidence>
<dbReference type="Gene3D" id="3.50.50.60">
    <property type="entry name" value="FAD/NAD(P)-binding domain"/>
    <property type="match status" value="2"/>
</dbReference>
<sequence length="488" mass="52519">MTRSTPPTDSTPDQTTASQSTATPSTATHTVDLAIIGSGSGNSLPDNRFDDMSIAIFERGTYGGTCLNVGCIPTKMFVYAAEVAENVREAQRFGIDAHIDGVRWRDIVGRVFGRIDPISAGGERYRVQDCPNITVYPSMVTFAGRTDDGYVLTTRGGDTVIARQVVIAAGSRPVIPEIVESSGVIFHTNDDIMRLAELPEHLIILGSGYIAAEFAHIFSALGSRVSIVARSGALLRALDENVSRRFTEIASSRFDVHLNAPVTDIEQLDNGRVALRLADQTILDGDALLVATGRVANGDLLNLASIGLEPDGIGRVPVDEYGRTPAPGVWALGDVSSEYQLKHVANHEARVVQANLLRGWDSDELVAMDHRFVPAAVFTHPQIATVGLTEAQALDHGIDITVKTQAYADVAYGWAMEDTTGFVKLIADRKTKQLVGAHIIGPQAPTVIQPVIQAMSFGLTVPDMARGQYWIHPAMPEVLENALLGLEF</sequence>
<evidence type="ECO:0000256" key="8">
    <source>
        <dbReference type="PIRSR" id="PIRSR000350-2"/>
    </source>
</evidence>
<keyword evidence="9" id="KW-0547">Nucleotide-binding</keyword>
<dbReference type="InterPro" id="IPR001100">
    <property type="entry name" value="Pyr_nuc-diS_OxRdtase"/>
</dbReference>
<name>A0A916T1L4_9ACTN</name>
<evidence type="ECO:0000256" key="11">
    <source>
        <dbReference type="RuleBase" id="RU003691"/>
    </source>
</evidence>
<keyword evidence="3 9" id="KW-0274">FAD</keyword>
<dbReference type="SUPFAM" id="SSF51905">
    <property type="entry name" value="FAD/NAD(P)-binding domain"/>
    <property type="match status" value="1"/>
</dbReference>
<gene>
    <name evidence="15" type="ORF">GCM10011489_13790</name>
</gene>
<organism evidence="15 16">
    <name type="scientific">Gordonia jinhuaensis</name>
    <dbReference type="NCBI Taxonomy" id="1517702"/>
    <lineage>
        <taxon>Bacteria</taxon>
        <taxon>Bacillati</taxon>
        <taxon>Actinomycetota</taxon>
        <taxon>Actinomycetes</taxon>
        <taxon>Mycobacteriales</taxon>
        <taxon>Gordoniaceae</taxon>
        <taxon>Gordonia</taxon>
    </lineage>
</organism>
<evidence type="ECO:0000256" key="2">
    <source>
        <dbReference type="ARBA" id="ARBA00022630"/>
    </source>
</evidence>
<keyword evidence="2 11" id="KW-0285">Flavoprotein</keyword>
<dbReference type="PROSITE" id="PS00076">
    <property type="entry name" value="PYRIDINE_REDOX_1"/>
    <property type="match status" value="1"/>
</dbReference>
<reference evidence="15" key="2">
    <citation type="submission" date="2020-09" db="EMBL/GenBank/DDBJ databases">
        <authorList>
            <person name="Sun Q."/>
            <person name="Zhou Y."/>
        </authorList>
    </citation>
    <scope>NUCLEOTIDE SEQUENCE</scope>
    <source>
        <strain evidence="15">CGMCC 1.12827</strain>
    </source>
</reference>
<dbReference type="NCBIfam" id="TIGR03452">
    <property type="entry name" value="mycothione_red"/>
    <property type="match status" value="1"/>
</dbReference>
<dbReference type="PIRSF" id="PIRSF000350">
    <property type="entry name" value="Mercury_reductase_MerA"/>
    <property type="match status" value="1"/>
</dbReference>
<dbReference type="PRINTS" id="PR00411">
    <property type="entry name" value="PNDRDTASEI"/>
</dbReference>
<feature type="domain" description="FAD/NAD(P)-binding" evidence="14">
    <location>
        <begin position="32"/>
        <end position="349"/>
    </location>
</feature>
<dbReference type="FunFam" id="3.30.390.30:FF:000001">
    <property type="entry name" value="Dihydrolipoyl dehydrogenase"/>
    <property type="match status" value="1"/>
</dbReference>
<comment type="similarity">
    <text evidence="1 11">Belongs to the class-I pyridine nucleotide-disulfide oxidoreductase family.</text>
</comment>
<dbReference type="InterPro" id="IPR004099">
    <property type="entry name" value="Pyr_nucl-diS_OxRdtase_dimer"/>
</dbReference>
<dbReference type="InterPro" id="IPR016156">
    <property type="entry name" value="FAD/NAD-linked_Rdtase_dimer_sf"/>
</dbReference>
<dbReference type="RefSeq" id="WP_188585827.1">
    <property type="nucleotide sequence ID" value="NZ_BMGC01000006.1"/>
</dbReference>
<keyword evidence="16" id="KW-1185">Reference proteome</keyword>
<dbReference type="Pfam" id="PF02852">
    <property type="entry name" value="Pyr_redox_dim"/>
    <property type="match status" value="1"/>
</dbReference>
<evidence type="ECO:0000259" key="14">
    <source>
        <dbReference type="Pfam" id="PF07992"/>
    </source>
</evidence>
<keyword evidence="6" id="KW-1015">Disulfide bond</keyword>
<dbReference type="Gene3D" id="3.30.390.30">
    <property type="match status" value="1"/>
</dbReference>
<keyword evidence="5 9" id="KW-0520">NAD</keyword>
<evidence type="ECO:0000256" key="6">
    <source>
        <dbReference type="ARBA" id="ARBA00023157"/>
    </source>
</evidence>
<dbReference type="GO" id="GO:0006103">
    <property type="term" value="P:2-oxoglutarate metabolic process"/>
    <property type="evidence" value="ECO:0007669"/>
    <property type="project" value="TreeGrafter"/>
</dbReference>
<evidence type="ECO:0000256" key="10">
    <source>
        <dbReference type="PIRSR" id="PIRSR000350-4"/>
    </source>
</evidence>
<evidence type="ECO:0000256" key="12">
    <source>
        <dbReference type="SAM" id="MobiDB-lite"/>
    </source>
</evidence>
<dbReference type="GO" id="GO:0004148">
    <property type="term" value="F:dihydrolipoyl dehydrogenase (NADH) activity"/>
    <property type="evidence" value="ECO:0007669"/>
    <property type="project" value="TreeGrafter"/>
</dbReference>
<evidence type="ECO:0000256" key="3">
    <source>
        <dbReference type="ARBA" id="ARBA00022827"/>
    </source>
</evidence>
<dbReference type="InterPro" id="IPR012999">
    <property type="entry name" value="Pyr_OxRdtase_I_AS"/>
</dbReference>
<keyword evidence="4 11" id="KW-0560">Oxidoreductase</keyword>